<comment type="function">
    <text evidence="1">Transcriptional repressor of xylose-utilizing enzymes.</text>
</comment>
<dbReference type="InterPro" id="IPR036388">
    <property type="entry name" value="WH-like_DNA-bd_sf"/>
</dbReference>
<dbReference type="InterPro" id="IPR000835">
    <property type="entry name" value="HTH_MarR-typ"/>
</dbReference>
<dbReference type="PANTHER" id="PTHR18964">
    <property type="entry name" value="ROK (REPRESSOR, ORF, KINASE) FAMILY"/>
    <property type="match status" value="1"/>
</dbReference>
<reference evidence="5 6" key="1">
    <citation type="submission" date="2016-11" db="EMBL/GenBank/DDBJ databases">
        <authorList>
            <person name="Jaros S."/>
            <person name="Januszkiewicz K."/>
            <person name="Wedrychowicz H."/>
        </authorList>
    </citation>
    <scope>NUCLEOTIDE SEQUENCE [LARGE SCALE GENOMIC DNA]</scope>
    <source>
        <strain evidence="5 6">IBRC-M 10683</strain>
    </source>
</reference>
<dbReference type="SUPFAM" id="SSF46785">
    <property type="entry name" value="Winged helix' DNA-binding domain"/>
    <property type="match status" value="1"/>
</dbReference>
<keyword evidence="6" id="KW-1185">Reference proteome</keyword>
<dbReference type="STRING" id="930117.SAMN05216225_101448"/>
<dbReference type="GO" id="GO:0003700">
    <property type="term" value="F:DNA-binding transcription factor activity"/>
    <property type="evidence" value="ECO:0007669"/>
    <property type="project" value="InterPro"/>
</dbReference>
<sequence>MDSRSLRYVNKKKVLHYIQNNQGQSRSDISKALQISKPTISTIVDELLEEKWIREKESENASSVGGRKPFHIYFNQNAYYLIGVDIGGTSVELAIMNLAGDIKQKASFSTQTNVDHLIEAIVNETKRLIENSKLSSDEIFGMGVGVPGITDVEKGIVIDAPSIRWKNVSLKAQLEEHLPFPVYIDNDVNVAVLGEQWKGHGTTSKNILMITLGTGIGCGIILNGSLYRGSSFAAGEIGYMVTDKKSAEANYVHSFDGYGFLDSHVGGPAISREMQTKLDASGKDTSWTAKKVFQEAISGDETAIETVNESLSHLAFALINVISIINPEKIILGGGISKSIHYFLPNLRSIIKRHIPIHSDIVLTSLENVSLIGAGYLLLKEYDSILKE</sequence>
<keyword evidence="5" id="KW-0418">Kinase</keyword>
<dbReference type="SUPFAM" id="SSF53067">
    <property type="entry name" value="Actin-like ATPase domain"/>
    <property type="match status" value="1"/>
</dbReference>
<keyword evidence="3" id="KW-0859">Xylose metabolism</keyword>
<dbReference type="Gene3D" id="1.10.10.10">
    <property type="entry name" value="Winged helix-like DNA-binding domain superfamily/Winged helix DNA-binding domain"/>
    <property type="match status" value="1"/>
</dbReference>
<dbReference type="Gene3D" id="3.30.420.40">
    <property type="match status" value="2"/>
</dbReference>
<gene>
    <name evidence="5" type="ORF">SAMN05216225_101448</name>
</gene>
<dbReference type="InterPro" id="IPR043129">
    <property type="entry name" value="ATPase_NBD"/>
</dbReference>
<feature type="domain" description="HTH marR-type" evidence="4">
    <location>
        <begin position="14"/>
        <end position="59"/>
    </location>
</feature>
<dbReference type="InterPro" id="IPR036390">
    <property type="entry name" value="WH_DNA-bd_sf"/>
</dbReference>
<dbReference type="Pfam" id="PF12802">
    <property type="entry name" value="MarR_2"/>
    <property type="match status" value="1"/>
</dbReference>
<dbReference type="GO" id="GO:0016301">
    <property type="term" value="F:kinase activity"/>
    <property type="evidence" value="ECO:0007669"/>
    <property type="project" value="UniProtKB-KW"/>
</dbReference>
<evidence type="ECO:0000259" key="4">
    <source>
        <dbReference type="Pfam" id="PF12802"/>
    </source>
</evidence>
<dbReference type="AlphaFoldDB" id="A0A1M5GT37"/>
<dbReference type="EMBL" id="FQVW01000014">
    <property type="protein sequence ID" value="SHG06944.1"/>
    <property type="molecule type" value="Genomic_DNA"/>
</dbReference>
<evidence type="ECO:0000256" key="2">
    <source>
        <dbReference type="ARBA" id="ARBA00006479"/>
    </source>
</evidence>
<evidence type="ECO:0000256" key="1">
    <source>
        <dbReference type="ARBA" id="ARBA00002486"/>
    </source>
</evidence>
<comment type="similarity">
    <text evidence="2">Belongs to the ROK (NagC/XylR) family.</text>
</comment>
<dbReference type="PANTHER" id="PTHR18964:SF149">
    <property type="entry name" value="BIFUNCTIONAL UDP-N-ACETYLGLUCOSAMINE 2-EPIMERASE_N-ACETYLMANNOSAMINE KINASE"/>
    <property type="match status" value="1"/>
</dbReference>
<evidence type="ECO:0000313" key="5">
    <source>
        <dbReference type="EMBL" id="SHG06944.1"/>
    </source>
</evidence>
<dbReference type="RefSeq" id="WP_072889784.1">
    <property type="nucleotide sequence ID" value="NZ_FQVW01000014.1"/>
</dbReference>
<proteinExistence type="inferred from homology"/>
<dbReference type="InterPro" id="IPR000600">
    <property type="entry name" value="ROK"/>
</dbReference>
<keyword evidence="3" id="KW-0119">Carbohydrate metabolism</keyword>
<organism evidence="5 6">
    <name type="scientific">Ornithinibacillus halophilus</name>
    <dbReference type="NCBI Taxonomy" id="930117"/>
    <lineage>
        <taxon>Bacteria</taxon>
        <taxon>Bacillati</taxon>
        <taxon>Bacillota</taxon>
        <taxon>Bacilli</taxon>
        <taxon>Bacillales</taxon>
        <taxon>Bacillaceae</taxon>
        <taxon>Ornithinibacillus</taxon>
    </lineage>
</organism>
<accession>A0A1M5GT37</accession>
<evidence type="ECO:0000256" key="3">
    <source>
        <dbReference type="ARBA" id="ARBA00022629"/>
    </source>
</evidence>
<evidence type="ECO:0000313" key="6">
    <source>
        <dbReference type="Proteomes" id="UP000183988"/>
    </source>
</evidence>
<protein>
    <submittedName>
        <fullName evidence="5">Glucokinase</fullName>
    </submittedName>
</protein>
<dbReference type="OrthoDB" id="9796533at2"/>
<name>A0A1M5GT37_9BACI</name>
<dbReference type="Pfam" id="PF00480">
    <property type="entry name" value="ROK"/>
    <property type="match status" value="1"/>
</dbReference>
<dbReference type="GO" id="GO:0042732">
    <property type="term" value="P:D-xylose metabolic process"/>
    <property type="evidence" value="ECO:0007669"/>
    <property type="project" value="UniProtKB-KW"/>
</dbReference>
<dbReference type="Proteomes" id="UP000183988">
    <property type="component" value="Unassembled WGS sequence"/>
</dbReference>
<keyword evidence="5" id="KW-0808">Transferase</keyword>